<evidence type="ECO:0000313" key="2">
    <source>
        <dbReference type="Proteomes" id="UP000589292"/>
    </source>
</evidence>
<dbReference type="AlphaFoldDB" id="A0A7V8RER4"/>
<dbReference type="Proteomes" id="UP000589292">
    <property type="component" value="Unassembled WGS sequence"/>
</dbReference>
<proteinExistence type="predicted"/>
<keyword evidence="2" id="KW-1185">Reference proteome</keyword>
<evidence type="ECO:0008006" key="3">
    <source>
        <dbReference type="Google" id="ProtNLM"/>
    </source>
</evidence>
<reference evidence="1 2" key="1">
    <citation type="journal article" date="1994" name="Int. J. Syst. Bacteriol.">
        <title>Phylogenetic positions of novel aerobic, bacteriochlorophyll a-containing bacteria and description of Roseococcus thiosulfatophilus gen. nov., sp. nov., Erythromicrobium ramosum gen. nov., sp. nov., and Erythrobacter litoralis sp. nov.</title>
        <authorList>
            <person name="Yurkov V."/>
            <person name="Stackebrandt E."/>
            <person name="Holmes A."/>
            <person name="Fuerst J.A."/>
            <person name="Hugenholtz P."/>
            <person name="Golecki J."/>
            <person name="Gad'on N."/>
            <person name="Gorlenko V.M."/>
            <person name="Kompantseva E.I."/>
            <person name="Drews G."/>
        </authorList>
    </citation>
    <scope>NUCLEOTIDE SEQUENCE [LARGE SCALE GENOMIC DNA]</scope>
    <source>
        <strain evidence="1 2">KR-99</strain>
    </source>
</reference>
<evidence type="ECO:0000313" key="1">
    <source>
        <dbReference type="EMBL" id="MBA1375063.1"/>
    </source>
</evidence>
<dbReference type="Pfam" id="PF20308">
    <property type="entry name" value="TPR-S"/>
    <property type="match status" value="1"/>
</dbReference>
<accession>A0A7V8RER4</accession>
<dbReference type="EMBL" id="VDES01000002">
    <property type="protein sequence ID" value="MBA1375063.1"/>
    <property type="molecule type" value="Genomic_DNA"/>
</dbReference>
<name>A0A7V8RER4_9SPHN</name>
<protein>
    <recommendedName>
        <fullName evidence="3">DUF4071 domain-containing protein</fullName>
    </recommendedName>
</protein>
<comment type="caution">
    <text evidence="1">The sequence shown here is derived from an EMBL/GenBank/DDBJ whole genome shotgun (WGS) entry which is preliminary data.</text>
</comment>
<dbReference type="InterPro" id="IPR046880">
    <property type="entry name" value="TPR-S"/>
</dbReference>
<organism evidence="1 2">
    <name type="scientific">Sphingomonas ursincola</name>
    <dbReference type="NCBI Taxonomy" id="56361"/>
    <lineage>
        <taxon>Bacteria</taxon>
        <taxon>Pseudomonadati</taxon>
        <taxon>Pseudomonadota</taxon>
        <taxon>Alphaproteobacteria</taxon>
        <taxon>Sphingomonadales</taxon>
        <taxon>Sphingomonadaceae</taxon>
        <taxon>Sphingomonas</taxon>
    </lineage>
</organism>
<gene>
    <name evidence="1" type="ORF">FG486_12005</name>
</gene>
<sequence>MAEHGLLDSASDPKALTLQARLVKDRAKRAGAGSGRARLFDQSAQLYARAAEIARSSYPLINAASLSLFAGKPAQARRFAEDVLDLIAADPAEGETPYWREATRAEALLLLDHEAEARAALGTAMARQPHAWEDHAATIQQFALILAEKGWDAAWLDMHRPPPSIHFSGITGLDPDASDVVAAIAQFIASERPGFAFGALAAGADLLFAEAFIAWRDAECPAAELHVVLPYPVDRFRQISVAAFGDRWTSRFDEALAQASTVTAYGLGDPTLPLAVDYADRVAMGRAVRNAQVLASRAIAVTVLGKGEGLRPQLAAWRDSGRSLTIIEAARSPVSRPSPDIARQSLQTFVWADQHTWSIHADLLSAATEARRLASAGTSGRAAILLAPGDPDDAPSPLLQRAAALAAVANPNTVVSDEPTAMALVLAGWDGTVEELGELPLPSGREPIWSVI</sequence>